<feature type="chain" id="PRO_5040477158" evidence="2">
    <location>
        <begin position="21"/>
        <end position="184"/>
    </location>
</feature>
<reference evidence="3" key="1">
    <citation type="submission" date="2021-06" db="EMBL/GenBank/DDBJ databases">
        <authorList>
            <person name="Kallberg Y."/>
            <person name="Tangrot J."/>
            <person name="Rosling A."/>
        </authorList>
    </citation>
    <scope>NUCLEOTIDE SEQUENCE</scope>
    <source>
        <strain evidence="3">MT106</strain>
    </source>
</reference>
<protein>
    <submittedName>
        <fullName evidence="3">7357_t:CDS:1</fullName>
    </submittedName>
</protein>
<keyword evidence="1" id="KW-0175">Coiled coil</keyword>
<dbReference type="EMBL" id="CAJVPL010002214">
    <property type="protein sequence ID" value="CAG8603361.1"/>
    <property type="molecule type" value="Genomic_DNA"/>
</dbReference>
<evidence type="ECO:0000313" key="4">
    <source>
        <dbReference type="Proteomes" id="UP000789831"/>
    </source>
</evidence>
<feature type="coiled-coil region" evidence="1">
    <location>
        <begin position="109"/>
        <end position="166"/>
    </location>
</feature>
<sequence length="184" mass="21840">MSKEIIIICLVIILIYLAYQQTQQKTLTIQPDNQRLQELTNQVQHYQTLYQKRVEKDIGSDSEQVKELQLNYLERLNNQTSQEKNKLTEYQPLLEQKIDDLGQQLIFTARQKIKNNKQAQELLAKLESTANIKTFQTRVKEDAETIENKEKKLEKIQNEIKDYQQLFTTKPLAEKAMELDEFYE</sequence>
<gene>
    <name evidence="3" type="ORF">AGERDE_LOCUS9214</name>
</gene>
<proteinExistence type="predicted"/>
<comment type="caution">
    <text evidence="3">The sequence shown here is derived from an EMBL/GenBank/DDBJ whole genome shotgun (WGS) entry which is preliminary data.</text>
</comment>
<dbReference type="OrthoDB" id="2449381at2759"/>
<evidence type="ECO:0000313" key="3">
    <source>
        <dbReference type="EMBL" id="CAG8603361.1"/>
    </source>
</evidence>
<keyword evidence="2" id="KW-0732">Signal</keyword>
<keyword evidence="4" id="KW-1185">Reference proteome</keyword>
<evidence type="ECO:0000256" key="1">
    <source>
        <dbReference type="SAM" id="Coils"/>
    </source>
</evidence>
<dbReference type="Proteomes" id="UP000789831">
    <property type="component" value="Unassembled WGS sequence"/>
</dbReference>
<name>A0A9N9CKL4_9GLOM</name>
<evidence type="ECO:0000256" key="2">
    <source>
        <dbReference type="SAM" id="SignalP"/>
    </source>
</evidence>
<dbReference type="AlphaFoldDB" id="A0A9N9CKL4"/>
<feature type="signal peptide" evidence="2">
    <location>
        <begin position="1"/>
        <end position="20"/>
    </location>
</feature>
<accession>A0A9N9CKL4</accession>
<organism evidence="3 4">
    <name type="scientific">Ambispora gerdemannii</name>
    <dbReference type="NCBI Taxonomy" id="144530"/>
    <lineage>
        <taxon>Eukaryota</taxon>
        <taxon>Fungi</taxon>
        <taxon>Fungi incertae sedis</taxon>
        <taxon>Mucoromycota</taxon>
        <taxon>Glomeromycotina</taxon>
        <taxon>Glomeromycetes</taxon>
        <taxon>Archaeosporales</taxon>
        <taxon>Ambisporaceae</taxon>
        <taxon>Ambispora</taxon>
    </lineage>
</organism>